<keyword evidence="4" id="KW-1185">Reference proteome</keyword>
<dbReference type="PANTHER" id="PTHR24305">
    <property type="entry name" value="CYTOCHROME P450"/>
    <property type="match status" value="1"/>
</dbReference>
<organism evidence="3 4">
    <name type="scientific">Exophiala viscosa</name>
    <dbReference type="NCBI Taxonomy" id="2486360"/>
    <lineage>
        <taxon>Eukaryota</taxon>
        <taxon>Fungi</taxon>
        <taxon>Dikarya</taxon>
        <taxon>Ascomycota</taxon>
        <taxon>Pezizomycotina</taxon>
        <taxon>Eurotiomycetes</taxon>
        <taxon>Chaetothyriomycetidae</taxon>
        <taxon>Chaetothyriales</taxon>
        <taxon>Herpotrichiellaceae</taxon>
        <taxon>Exophiala</taxon>
    </lineage>
</organism>
<proteinExistence type="predicted"/>
<dbReference type="InterPro" id="IPR001128">
    <property type="entry name" value="Cyt_P450"/>
</dbReference>
<comment type="cofactor">
    <cofactor evidence="1">
        <name>heme</name>
        <dbReference type="ChEBI" id="CHEBI:30413"/>
    </cofactor>
</comment>
<dbReference type="SUPFAM" id="SSF48264">
    <property type="entry name" value="Cytochrome P450"/>
    <property type="match status" value="1"/>
</dbReference>
<evidence type="ECO:0000313" key="4">
    <source>
        <dbReference type="Proteomes" id="UP001203852"/>
    </source>
</evidence>
<sequence>MVGIFDSFTTNRLLLAFGVLSLYAAIKVVQLILHVYRCRQRWRDIPALPRHPVLGHILNIGVRLDPSLKRHPDYGFVEVWDELDRPEAFLLDMEPAAPTFLVITHPRVAESLVQPSPQYKYSIPKSDTFKFLRPLLGKESLITVEGEEWRNLRRRFNKGFSPAHLHSLDPLIISKTRIFIDKLQRLAETGETFALKEPAQDLTTDIITELTVEKDFHAQSTPEGQGHKGPLSMLTASRMLSGLCFKMGRGFSLSHYFDPVRPTRAWFYERIFNRELSTVVKQQMMAESTDDKQEHQKSITRLAISGMTPSKALVQNTVSQIKSFLFAGQDTTATLIQWLCFELSKASWADGHVAILEKLIAEHDAVFGKTDDLFNALDVLGQDDEQGRHNAEAILGNKLPYTTAFIKETLRLHPAASTARRVPEISAENPMPVTVTLRSRDGDKEIEKEVVVNGLRVYVAQYLVHRNKSVWGDDAEVFRPDRFLDEEYMANLPTGAFRPFERGPRNCIGQELAMLEAKVVMCAVARGFKWEKMGFSGKKGQVGYIAKGDGTDDPECEVWSVSSVTAVPLDGMMMKVERR</sequence>
<feature type="binding site" description="axial binding residue" evidence="1">
    <location>
        <position position="507"/>
    </location>
    <ligand>
        <name>heme</name>
        <dbReference type="ChEBI" id="CHEBI:30413"/>
    </ligand>
    <ligandPart>
        <name>Fe</name>
        <dbReference type="ChEBI" id="CHEBI:18248"/>
    </ligandPart>
</feature>
<keyword evidence="1" id="KW-0349">Heme</keyword>
<dbReference type="InterPro" id="IPR036396">
    <property type="entry name" value="Cyt_P450_sf"/>
</dbReference>
<evidence type="ECO:0000256" key="2">
    <source>
        <dbReference type="SAM" id="Phobius"/>
    </source>
</evidence>
<dbReference type="GO" id="GO:0020037">
    <property type="term" value="F:heme binding"/>
    <property type="evidence" value="ECO:0007669"/>
    <property type="project" value="InterPro"/>
</dbReference>
<dbReference type="GO" id="GO:0005506">
    <property type="term" value="F:iron ion binding"/>
    <property type="evidence" value="ECO:0007669"/>
    <property type="project" value="InterPro"/>
</dbReference>
<comment type="caution">
    <text evidence="3">The sequence shown here is derived from an EMBL/GenBank/DDBJ whole genome shotgun (WGS) entry which is preliminary data.</text>
</comment>
<dbReference type="InterPro" id="IPR050121">
    <property type="entry name" value="Cytochrome_P450_monoxygenase"/>
</dbReference>
<keyword evidence="2" id="KW-0472">Membrane</keyword>
<dbReference type="PRINTS" id="PR00385">
    <property type="entry name" value="P450"/>
</dbReference>
<gene>
    <name evidence="3" type="ORF">EDD36DRAFT_101727</name>
</gene>
<feature type="transmembrane region" description="Helical" evidence="2">
    <location>
        <begin position="12"/>
        <end position="33"/>
    </location>
</feature>
<protein>
    <submittedName>
        <fullName evidence="3">Cytochrome P450</fullName>
    </submittedName>
</protein>
<dbReference type="EMBL" id="MU404363">
    <property type="protein sequence ID" value="KAI1608526.1"/>
    <property type="molecule type" value="Genomic_DNA"/>
</dbReference>
<dbReference type="InterPro" id="IPR002401">
    <property type="entry name" value="Cyt_P450_E_grp-I"/>
</dbReference>
<dbReference type="AlphaFoldDB" id="A0AAN6I8Y1"/>
<keyword evidence="2" id="KW-0812">Transmembrane</keyword>
<dbReference type="PRINTS" id="PR00463">
    <property type="entry name" value="EP450I"/>
</dbReference>
<reference evidence="3" key="1">
    <citation type="journal article" date="2022" name="bioRxiv">
        <title>Deciphering the potential niche of two novel black yeast fungi from a biological soil crust based on their genomes, phenotypes, and melanin regulation.</title>
        <authorList>
            <consortium name="DOE Joint Genome Institute"/>
            <person name="Carr E.C."/>
            <person name="Barton Q."/>
            <person name="Grambo S."/>
            <person name="Sullivan M."/>
            <person name="Renfro C.M."/>
            <person name="Kuo A."/>
            <person name="Pangilinan J."/>
            <person name="Lipzen A."/>
            <person name="Keymanesh K."/>
            <person name="Savage E."/>
            <person name="Barry K."/>
            <person name="Grigoriev I.V."/>
            <person name="Riekhof W.R."/>
            <person name="Harris S.S."/>
        </authorList>
    </citation>
    <scope>NUCLEOTIDE SEQUENCE</scope>
    <source>
        <strain evidence="3">JF 03-4F</strain>
    </source>
</reference>
<accession>A0AAN6I8Y1</accession>
<evidence type="ECO:0000256" key="1">
    <source>
        <dbReference type="PIRSR" id="PIRSR602401-1"/>
    </source>
</evidence>
<keyword evidence="1" id="KW-0479">Metal-binding</keyword>
<name>A0AAN6I8Y1_9EURO</name>
<keyword evidence="1" id="KW-0408">Iron</keyword>
<dbReference type="PANTHER" id="PTHR24305:SF222">
    <property type="entry name" value="CYTOCHROME P450 MONOOXYGENASE STCS"/>
    <property type="match status" value="1"/>
</dbReference>
<dbReference type="Pfam" id="PF00067">
    <property type="entry name" value="p450"/>
    <property type="match status" value="1"/>
</dbReference>
<evidence type="ECO:0000313" key="3">
    <source>
        <dbReference type="EMBL" id="KAI1608526.1"/>
    </source>
</evidence>
<dbReference type="Proteomes" id="UP001203852">
    <property type="component" value="Unassembled WGS sequence"/>
</dbReference>
<keyword evidence="2" id="KW-1133">Transmembrane helix</keyword>
<dbReference type="Gene3D" id="1.10.630.10">
    <property type="entry name" value="Cytochrome P450"/>
    <property type="match status" value="1"/>
</dbReference>
<dbReference type="GO" id="GO:0016705">
    <property type="term" value="F:oxidoreductase activity, acting on paired donors, with incorporation or reduction of molecular oxygen"/>
    <property type="evidence" value="ECO:0007669"/>
    <property type="project" value="InterPro"/>
</dbReference>
<dbReference type="GO" id="GO:0004497">
    <property type="term" value="F:monooxygenase activity"/>
    <property type="evidence" value="ECO:0007669"/>
    <property type="project" value="InterPro"/>
</dbReference>